<dbReference type="HOGENOM" id="CLU_020336_50_4_0"/>
<proteinExistence type="predicted"/>
<dbReference type="Pfam" id="PF00561">
    <property type="entry name" value="Abhydrolase_1"/>
    <property type="match status" value="1"/>
</dbReference>
<dbReference type="OrthoDB" id="151598at2"/>
<organism evidence="2 3">
    <name type="scientific">Roseiflexus castenholzii (strain DSM 13941 / HLO8)</name>
    <dbReference type="NCBI Taxonomy" id="383372"/>
    <lineage>
        <taxon>Bacteria</taxon>
        <taxon>Bacillati</taxon>
        <taxon>Chloroflexota</taxon>
        <taxon>Chloroflexia</taxon>
        <taxon>Chloroflexales</taxon>
        <taxon>Roseiflexineae</taxon>
        <taxon>Roseiflexaceae</taxon>
        <taxon>Roseiflexus</taxon>
    </lineage>
</organism>
<dbReference type="KEGG" id="rca:Rcas_4082"/>
<dbReference type="SUPFAM" id="SSF53474">
    <property type="entry name" value="alpha/beta-Hydrolases"/>
    <property type="match status" value="1"/>
</dbReference>
<gene>
    <name evidence="2" type="ordered locus">Rcas_4082</name>
</gene>
<dbReference type="EMBL" id="CP000804">
    <property type="protein sequence ID" value="ABU60114.1"/>
    <property type="molecule type" value="Genomic_DNA"/>
</dbReference>
<dbReference type="Gene3D" id="3.40.50.1820">
    <property type="entry name" value="alpha/beta hydrolase"/>
    <property type="match status" value="1"/>
</dbReference>
<dbReference type="STRING" id="383372.Rcas_4082"/>
<protein>
    <submittedName>
        <fullName evidence="2">Alpha/beta hydrolase fold</fullName>
    </submittedName>
</protein>
<dbReference type="AlphaFoldDB" id="A7NRB8"/>
<dbReference type="eggNOG" id="COG2267">
    <property type="taxonomic scope" value="Bacteria"/>
</dbReference>
<evidence type="ECO:0000313" key="3">
    <source>
        <dbReference type="Proteomes" id="UP000000263"/>
    </source>
</evidence>
<accession>A7NRB8</accession>
<name>A7NRB8_ROSCS</name>
<dbReference type="PANTHER" id="PTHR43194:SF5">
    <property type="entry name" value="PIMELOYL-[ACYL-CARRIER PROTEIN] METHYL ESTER ESTERASE"/>
    <property type="match status" value="1"/>
</dbReference>
<dbReference type="Proteomes" id="UP000000263">
    <property type="component" value="Chromosome"/>
</dbReference>
<feature type="domain" description="AB hydrolase-1" evidence="1">
    <location>
        <begin position="21"/>
        <end position="244"/>
    </location>
</feature>
<sequence>MSMIVIDNQTVHYEVFGRGRPVLFLHGWMGSWRYWYPTIEQVEKQYRAYSFDFWGFGESRRKSTTESIGNYSRQVIRFLDALGIDKVMLVGHSMGGMVALKTALDAPTRIAKVVTVGAPIVGDSLSWFLKLMYYRPIANTFANAPWLRRFLFRHFLGETSDPAVQEILDDSLKSSAVTLQRSIASMLHTDLRPEIGRLAVPALIVHGGRDEIVNPNQADLFHHVPPAQVVVMPKSRHFPFLDEPDQFNTLLLGFLGHDSSSSFRSSFRQPVINASFPAHKPAID</sequence>
<evidence type="ECO:0000313" key="2">
    <source>
        <dbReference type="EMBL" id="ABU60114.1"/>
    </source>
</evidence>
<dbReference type="PANTHER" id="PTHR43194">
    <property type="entry name" value="HYDROLASE ALPHA/BETA FOLD FAMILY"/>
    <property type="match status" value="1"/>
</dbReference>
<dbReference type="PRINTS" id="PR00111">
    <property type="entry name" value="ABHYDROLASE"/>
</dbReference>
<keyword evidence="3" id="KW-1185">Reference proteome</keyword>
<evidence type="ECO:0000259" key="1">
    <source>
        <dbReference type="Pfam" id="PF00561"/>
    </source>
</evidence>
<dbReference type="GO" id="GO:0016787">
    <property type="term" value="F:hydrolase activity"/>
    <property type="evidence" value="ECO:0007669"/>
    <property type="project" value="UniProtKB-KW"/>
</dbReference>
<dbReference type="RefSeq" id="WP_012122535.1">
    <property type="nucleotide sequence ID" value="NC_009767.1"/>
</dbReference>
<dbReference type="InterPro" id="IPR050228">
    <property type="entry name" value="Carboxylesterase_BioH"/>
</dbReference>
<keyword evidence="2" id="KW-0378">Hydrolase</keyword>
<reference evidence="2 3" key="1">
    <citation type="submission" date="2007-08" db="EMBL/GenBank/DDBJ databases">
        <title>Complete sequence of Roseiflexus castenholzii DSM 13941.</title>
        <authorList>
            <consortium name="US DOE Joint Genome Institute"/>
            <person name="Copeland A."/>
            <person name="Lucas S."/>
            <person name="Lapidus A."/>
            <person name="Barry K."/>
            <person name="Glavina del Rio T."/>
            <person name="Dalin E."/>
            <person name="Tice H."/>
            <person name="Pitluck S."/>
            <person name="Thompson L.S."/>
            <person name="Brettin T."/>
            <person name="Bruce D."/>
            <person name="Detter J.C."/>
            <person name="Han C."/>
            <person name="Tapia R."/>
            <person name="Schmutz J."/>
            <person name="Larimer F."/>
            <person name="Land M."/>
            <person name="Hauser L."/>
            <person name="Kyrpides N."/>
            <person name="Mikhailova N."/>
            <person name="Bryant D.A."/>
            <person name="Hanada S."/>
            <person name="Tsukatani Y."/>
            <person name="Richardson P."/>
        </authorList>
    </citation>
    <scope>NUCLEOTIDE SEQUENCE [LARGE SCALE GENOMIC DNA]</scope>
    <source>
        <strain evidence="3">DSM 13941 / HLO8</strain>
    </source>
</reference>
<dbReference type="InterPro" id="IPR029058">
    <property type="entry name" value="AB_hydrolase_fold"/>
</dbReference>
<dbReference type="InterPro" id="IPR000073">
    <property type="entry name" value="AB_hydrolase_1"/>
</dbReference>